<proteinExistence type="inferred from homology"/>
<feature type="chain" id="PRO_5043109100" description="Purple acid phosphatase" evidence="3">
    <location>
        <begin position="17"/>
        <end position="445"/>
    </location>
</feature>
<dbReference type="Gene3D" id="2.60.40.380">
    <property type="entry name" value="Purple acid phosphatase-like, N-terminal"/>
    <property type="match status" value="1"/>
</dbReference>
<dbReference type="InterPro" id="IPR015914">
    <property type="entry name" value="PAPs_N"/>
</dbReference>
<evidence type="ECO:0000313" key="7">
    <source>
        <dbReference type="EMBL" id="CAG9334981.1"/>
    </source>
</evidence>
<dbReference type="SUPFAM" id="SSF56300">
    <property type="entry name" value="Metallo-dependent phosphatases"/>
    <property type="match status" value="1"/>
</dbReference>
<evidence type="ECO:0000256" key="1">
    <source>
        <dbReference type="ARBA" id="ARBA00022729"/>
    </source>
</evidence>
<dbReference type="SUPFAM" id="SSF49363">
    <property type="entry name" value="Purple acid phosphatase, N-terminal domain"/>
    <property type="match status" value="1"/>
</dbReference>
<accession>A0AAU9KBX4</accession>
<evidence type="ECO:0000259" key="5">
    <source>
        <dbReference type="Pfam" id="PF14008"/>
    </source>
</evidence>
<organism evidence="7 8">
    <name type="scientific">Blepharisma stoltei</name>
    <dbReference type="NCBI Taxonomy" id="1481888"/>
    <lineage>
        <taxon>Eukaryota</taxon>
        <taxon>Sar</taxon>
        <taxon>Alveolata</taxon>
        <taxon>Ciliophora</taxon>
        <taxon>Postciliodesmatophora</taxon>
        <taxon>Heterotrichea</taxon>
        <taxon>Heterotrichida</taxon>
        <taxon>Blepharismidae</taxon>
        <taxon>Blepharisma</taxon>
    </lineage>
</organism>
<dbReference type="Gene3D" id="3.60.21.10">
    <property type="match status" value="1"/>
</dbReference>
<evidence type="ECO:0000256" key="3">
    <source>
        <dbReference type="RuleBase" id="RU361203"/>
    </source>
</evidence>
<evidence type="ECO:0000259" key="4">
    <source>
        <dbReference type="Pfam" id="PF00149"/>
    </source>
</evidence>
<dbReference type="GO" id="GO:0003993">
    <property type="term" value="F:acid phosphatase activity"/>
    <property type="evidence" value="ECO:0007669"/>
    <property type="project" value="UniProtKB-EC"/>
</dbReference>
<dbReference type="PANTHER" id="PTHR45867">
    <property type="entry name" value="PURPLE ACID PHOSPHATASE"/>
    <property type="match status" value="1"/>
</dbReference>
<reference evidence="7" key="1">
    <citation type="submission" date="2021-09" db="EMBL/GenBank/DDBJ databases">
        <authorList>
            <consortium name="AG Swart"/>
            <person name="Singh M."/>
            <person name="Singh A."/>
            <person name="Seah K."/>
            <person name="Emmerich C."/>
        </authorList>
    </citation>
    <scope>NUCLEOTIDE SEQUENCE</scope>
    <source>
        <strain evidence="7">ATCC30299</strain>
    </source>
</reference>
<dbReference type="InterPro" id="IPR029052">
    <property type="entry name" value="Metallo-depent_PP-like"/>
</dbReference>
<dbReference type="CDD" id="cd00839">
    <property type="entry name" value="MPP_PAPs"/>
    <property type="match status" value="1"/>
</dbReference>
<dbReference type="Pfam" id="PF16656">
    <property type="entry name" value="Pur_ac_phosph_N"/>
    <property type="match status" value="1"/>
</dbReference>
<dbReference type="GO" id="GO:0046872">
    <property type="term" value="F:metal ion binding"/>
    <property type="evidence" value="ECO:0007669"/>
    <property type="project" value="InterPro"/>
</dbReference>
<dbReference type="AlphaFoldDB" id="A0AAU9KBX4"/>
<feature type="domain" description="Calcineurin-like phosphoesterase" evidence="4">
    <location>
        <begin position="139"/>
        <end position="346"/>
    </location>
</feature>
<comment type="caution">
    <text evidence="7">The sequence shown here is derived from an EMBL/GenBank/DDBJ whole genome shotgun (WGS) entry which is preliminary data.</text>
</comment>
<dbReference type="PANTHER" id="PTHR45867:SF3">
    <property type="entry name" value="ACID PHOSPHATASE TYPE 7"/>
    <property type="match status" value="1"/>
</dbReference>
<comment type="similarity">
    <text evidence="3">Belongs to the metallophosphoesterase superfamily. Purple acid phosphatase family.</text>
</comment>
<keyword evidence="8" id="KW-1185">Reference proteome</keyword>
<dbReference type="EC" id="3.1.3.2" evidence="3"/>
<evidence type="ECO:0000259" key="6">
    <source>
        <dbReference type="Pfam" id="PF16656"/>
    </source>
</evidence>
<dbReference type="Pfam" id="PF14008">
    <property type="entry name" value="Metallophos_C"/>
    <property type="match status" value="1"/>
</dbReference>
<dbReference type="InterPro" id="IPR025733">
    <property type="entry name" value="PAPs_C"/>
</dbReference>
<feature type="signal peptide" evidence="3">
    <location>
        <begin position="1"/>
        <end position="16"/>
    </location>
</feature>
<feature type="domain" description="Purple acid phosphatase C-terminal" evidence="5">
    <location>
        <begin position="373"/>
        <end position="435"/>
    </location>
</feature>
<dbReference type="Proteomes" id="UP001162131">
    <property type="component" value="Unassembled WGS sequence"/>
</dbReference>
<keyword evidence="3" id="KW-0378">Hydrolase</keyword>
<protein>
    <recommendedName>
        <fullName evidence="3">Purple acid phosphatase</fullName>
        <ecNumber evidence="3">3.1.3.2</ecNumber>
    </recommendedName>
</protein>
<dbReference type="InterPro" id="IPR008963">
    <property type="entry name" value="Purple_acid_Pase-like_N"/>
</dbReference>
<comment type="catalytic activity">
    <reaction evidence="3">
        <text>a phosphate monoester + H2O = an alcohol + phosphate</text>
        <dbReference type="Rhea" id="RHEA:15017"/>
        <dbReference type="ChEBI" id="CHEBI:15377"/>
        <dbReference type="ChEBI" id="CHEBI:30879"/>
        <dbReference type="ChEBI" id="CHEBI:43474"/>
        <dbReference type="ChEBI" id="CHEBI:67140"/>
        <dbReference type="EC" id="3.1.3.2"/>
    </reaction>
</comment>
<evidence type="ECO:0000313" key="8">
    <source>
        <dbReference type="Proteomes" id="UP001162131"/>
    </source>
</evidence>
<dbReference type="InterPro" id="IPR041792">
    <property type="entry name" value="MPP_PAP"/>
</dbReference>
<keyword evidence="1 3" id="KW-0732">Signal</keyword>
<dbReference type="InterPro" id="IPR004843">
    <property type="entry name" value="Calcineurin-like_PHP"/>
</dbReference>
<keyword evidence="2" id="KW-0325">Glycoprotein</keyword>
<name>A0AAU9KBX4_9CILI</name>
<dbReference type="EMBL" id="CAJZBQ010000060">
    <property type="protein sequence ID" value="CAG9334981.1"/>
    <property type="molecule type" value="Genomic_DNA"/>
</dbReference>
<feature type="domain" description="Purple acid phosphatase N-terminal" evidence="6">
    <location>
        <begin position="21"/>
        <end position="118"/>
    </location>
</feature>
<gene>
    <name evidence="7" type="ORF">BSTOLATCC_MIC62562</name>
</gene>
<evidence type="ECO:0000256" key="2">
    <source>
        <dbReference type="ARBA" id="ARBA00023180"/>
    </source>
</evidence>
<sequence>MRFLLITAFLIHLAISGLVTPEQIHISWTENPNEMRVTWTSFVPLDSWVIYRPILCNDPQHNSFDFTQVQGNYTKFNEGTVTVRYAFIYTSIIKNLLPDCHYEYYIQNDASFSKSYIFNGRTPESVNSYRDVDNKLNMIIFGDWGTGPIGELTSALLGIDSKVKEFTGILHLGDIGYNLNSDDGLIGDMYGNQVQDITASIPYMTLPGNHEDADNMTHYKIRFKMPYNEYNQGTGLFYSFNIGPVHFVTLNTEVYYREAKSDLQAEIQLEWLKQDLETANLHRKKRPWIIVTSHHPLYCSYDFTELDGTERNKCCGHEAQFLRDKLEDIFYYNAVDIFFGAHLHAYERMTAIYKNITVQSEYDDYNTHKNPKATIHILDGNAGNHYAHNADITKTPQLWSQYRTNDYGYGRMTFHNKTHLLFEQVSDYTMSVIDSLWVIKTIERF</sequence>
<dbReference type="Pfam" id="PF00149">
    <property type="entry name" value="Metallophos"/>
    <property type="match status" value="1"/>
</dbReference>